<feature type="region of interest" description="Disordered" evidence="1">
    <location>
        <begin position="1"/>
        <end position="172"/>
    </location>
</feature>
<keyword evidence="3" id="KW-1185">Reference proteome</keyword>
<protein>
    <submittedName>
        <fullName evidence="2">Uncharacterized protein</fullName>
    </submittedName>
</protein>
<proteinExistence type="predicted"/>
<dbReference type="Proteomes" id="UP000230002">
    <property type="component" value="Unassembled WGS sequence"/>
</dbReference>
<dbReference type="OrthoDB" id="2757442at2759"/>
<feature type="compositionally biased region" description="Pro residues" evidence="1">
    <location>
        <begin position="153"/>
        <end position="165"/>
    </location>
</feature>
<feature type="compositionally biased region" description="Basic and acidic residues" evidence="1">
    <location>
        <begin position="252"/>
        <end position="261"/>
    </location>
</feature>
<feature type="compositionally biased region" description="Low complexity" evidence="1">
    <location>
        <begin position="72"/>
        <end position="92"/>
    </location>
</feature>
<name>A0A2G8S0A3_9APHY</name>
<dbReference type="AlphaFoldDB" id="A0A2G8S0A3"/>
<organism evidence="2 3">
    <name type="scientific">Ganoderma sinense ZZ0214-1</name>
    <dbReference type="NCBI Taxonomy" id="1077348"/>
    <lineage>
        <taxon>Eukaryota</taxon>
        <taxon>Fungi</taxon>
        <taxon>Dikarya</taxon>
        <taxon>Basidiomycota</taxon>
        <taxon>Agaricomycotina</taxon>
        <taxon>Agaricomycetes</taxon>
        <taxon>Polyporales</taxon>
        <taxon>Polyporaceae</taxon>
        <taxon>Ganoderma</taxon>
    </lineage>
</organism>
<feature type="compositionally biased region" description="Acidic residues" evidence="1">
    <location>
        <begin position="127"/>
        <end position="140"/>
    </location>
</feature>
<gene>
    <name evidence="2" type="ORF">GSI_10334</name>
</gene>
<evidence type="ECO:0000313" key="3">
    <source>
        <dbReference type="Proteomes" id="UP000230002"/>
    </source>
</evidence>
<reference evidence="2 3" key="1">
    <citation type="journal article" date="2015" name="Sci. Rep.">
        <title>Chromosome-level genome map provides insights into diverse defense mechanisms in the medicinal fungus Ganoderma sinense.</title>
        <authorList>
            <person name="Zhu Y."/>
            <person name="Xu J."/>
            <person name="Sun C."/>
            <person name="Zhou S."/>
            <person name="Xu H."/>
            <person name="Nelson D.R."/>
            <person name="Qian J."/>
            <person name="Song J."/>
            <person name="Luo H."/>
            <person name="Xiang L."/>
            <person name="Li Y."/>
            <person name="Xu Z."/>
            <person name="Ji A."/>
            <person name="Wang L."/>
            <person name="Lu S."/>
            <person name="Hayward A."/>
            <person name="Sun W."/>
            <person name="Li X."/>
            <person name="Schwartz D.C."/>
            <person name="Wang Y."/>
            <person name="Chen S."/>
        </authorList>
    </citation>
    <scope>NUCLEOTIDE SEQUENCE [LARGE SCALE GENOMIC DNA]</scope>
    <source>
        <strain evidence="2 3">ZZ0214-1</strain>
    </source>
</reference>
<dbReference type="EMBL" id="AYKW01000034">
    <property type="protein sequence ID" value="PIL27191.1"/>
    <property type="molecule type" value="Genomic_DNA"/>
</dbReference>
<evidence type="ECO:0000256" key="1">
    <source>
        <dbReference type="SAM" id="MobiDB-lite"/>
    </source>
</evidence>
<feature type="compositionally biased region" description="Low complexity" evidence="1">
    <location>
        <begin position="36"/>
        <end position="50"/>
    </location>
</feature>
<sequence>MADPFYTPNIPSVSSTHKRSYDAMEPDLEGRPVGTSRRNPSLASSSSPSGSRERNKRPRNNSESEVDDILVSSGASMSSSGSSTSSVESYHSARSSFTDISPPLLPTDEASAGQLPLLDVPTTLLEQPEEADVPMEDVSMDEVLSFVTRQEPVAPPSAPTPPPAPDRNEEIRRAMERVDAFEREMSVLRQSPANRPPRWTPFNLGLEEDMRTLEETSLHDPGSFHADPFFPRAFLPLVGGSQHPSEPPSRPSTDRDSLDDRLRRLETLERDASLRSDFNRRQRANREYFDRLFDPVLSLAIN</sequence>
<feature type="region of interest" description="Disordered" evidence="1">
    <location>
        <begin position="235"/>
        <end position="261"/>
    </location>
</feature>
<accession>A0A2G8S0A3</accession>
<comment type="caution">
    <text evidence="2">The sequence shown here is derived from an EMBL/GenBank/DDBJ whole genome shotgun (WGS) entry which is preliminary data.</text>
</comment>
<evidence type="ECO:0000313" key="2">
    <source>
        <dbReference type="EMBL" id="PIL27191.1"/>
    </source>
</evidence>